<gene>
    <name evidence="1" type="ORF">GN244_ATG08098</name>
    <name evidence="2" type="ORF">GN958_ATG03505</name>
</gene>
<proteinExistence type="predicted"/>
<evidence type="ECO:0000313" key="2">
    <source>
        <dbReference type="EMBL" id="KAF4147281.1"/>
    </source>
</evidence>
<sequence>MRVVDPDETRCCSAAVGVTSALNQTKDGSVDLQLKALEAVHRTVVYEMTPIDLLMVFAFD</sequence>
<dbReference type="EMBL" id="WSZM01000167">
    <property type="protein sequence ID" value="KAF4039710.1"/>
    <property type="molecule type" value="Genomic_DNA"/>
</dbReference>
<name>A0A833WKN6_PHYIN</name>
<dbReference type="EMBL" id="JAACNO010000483">
    <property type="protein sequence ID" value="KAF4147281.1"/>
    <property type="molecule type" value="Genomic_DNA"/>
</dbReference>
<dbReference type="AlphaFoldDB" id="A0A833WKN6"/>
<evidence type="ECO:0000313" key="3">
    <source>
        <dbReference type="Proteomes" id="UP000602510"/>
    </source>
</evidence>
<accession>A0A833WKN6</accession>
<evidence type="ECO:0000313" key="1">
    <source>
        <dbReference type="EMBL" id="KAF4039710.1"/>
    </source>
</evidence>
<organism evidence="1 3">
    <name type="scientific">Phytophthora infestans</name>
    <name type="common">Potato late blight agent</name>
    <name type="synonym">Botrytis infestans</name>
    <dbReference type="NCBI Taxonomy" id="4787"/>
    <lineage>
        <taxon>Eukaryota</taxon>
        <taxon>Sar</taxon>
        <taxon>Stramenopiles</taxon>
        <taxon>Oomycota</taxon>
        <taxon>Peronosporomycetes</taxon>
        <taxon>Peronosporales</taxon>
        <taxon>Peronosporaceae</taxon>
        <taxon>Phytophthora</taxon>
    </lineage>
</organism>
<dbReference type="Proteomes" id="UP000704712">
    <property type="component" value="Unassembled WGS sequence"/>
</dbReference>
<reference evidence="1" key="1">
    <citation type="submission" date="2020-04" db="EMBL/GenBank/DDBJ databases">
        <title>Hybrid Assembly of Korean Phytophthora infestans isolates.</title>
        <authorList>
            <person name="Prokchorchik M."/>
            <person name="Lee Y."/>
            <person name="Seo J."/>
            <person name="Cho J.-H."/>
            <person name="Park Y.-E."/>
            <person name="Jang D.-C."/>
            <person name="Im J.-S."/>
            <person name="Choi J.-G."/>
            <person name="Park H.-J."/>
            <person name="Lee G.-B."/>
            <person name="Lee Y.-G."/>
            <person name="Hong S.-Y."/>
            <person name="Cho K."/>
            <person name="Sohn K.H."/>
        </authorList>
    </citation>
    <scope>NUCLEOTIDE SEQUENCE</scope>
    <source>
        <strain evidence="1">KR_1_A1</strain>
        <strain evidence="2">KR_2_A2</strain>
    </source>
</reference>
<comment type="caution">
    <text evidence="1">The sequence shown here is derived from an EMBL/GenBank/DDBJ whole genome shotgun (WGS) entry which is preliminary data.</text>
</comment>
<dbReference type="Proteomes" id="UP000602510">
    <property type="component" value="Unassembled WGS sequence"/>
</dbReference>
<keyword evidence="3" id="KW-1185">Reference proteome</keyword>
<protein>
    <submittedName>
        <fullName evidence="1">Uncharacterized protein</fullName>
    </submittedName>
</protein>